<dbReference type="EMBL" id="QKRB01000036">
    <property type="protein sequence ID" value="PZD96716.1"/>
    <property type="molecule type" value="Genomic_DNA"/>
</dbReference>
<name>A0A2W1LC41_9BACL</name>
<gene>
    <name evidence="1" type="ORF">DNH61_05830</name>
</gene>
<evidence type="ECO:0000313" key="1">
    <source>
        <dbReference type="EMBL" id="PZD96716.1"/>
    </source>
</evidence>
<proteinExistence type="predicted"/>
<dbReference type="RefSeq" id="WP_111145727.1">
    <property type="nucleotide sequence ID" value="NZ_QKRB01000036.1"/>
</dbReference>
<comment type="caution">
    <text evidence="1">The sequence shown here is derived from an EMBL/GenBank/DDBJ whole genome shotgun (WGS) entry which is preliminary data.</text>
</comment>
<dbReference type="AlphaFoldDB" id="A0A2W1LC41"/>
<reference evidence="1 2" key="1">
    <citation type="submission" date="2018-06" db="EMBL/GenBank/DDBJ databases">
        <title>Paenibacillus imtechensis sp. nov.</title>
        <authorList>
            <person name="Pinnaka A.K."/>
            <person name="Singh H."/>
            <person name="Kaur M."/>
        </authorList>
    </citation>
    <scope>NUCLEOTIDE SEQUENCE [LARGE SCALE GENOMIC DNA]</scope>
    <source>
        <strain evidence="1 2">SMB1</strain>
    </source>
</reference>
<sequence>MSERMNLVHIGWNVLKAGRIPFKLTAVLLNGRRVRRQAVGQFSRSLEEQGLPREAVRMLSDRYADMVPLRVMDYIKLTGRFDKSRSRGSSVAIEKGVRT</sequence>
<dbReference type="Proteomes" id="UP000249522">
    <property type="component" value="Unassembled WGS sequence"/>
</dbReference>
<protein>
    <submittedName>
        <fullName evidence="1">Uncharacterized protein</fullName>
    </submittedName>
</protein>
<evidence type="ECO:0000313" key="2">
    <source>
        <dbReference type="Proteomes" id="UP000249522"/>
    </source>
</evidence>
<organism evidence="1 2">
    <name type="scientific">Paenibacillus sambharensis</name>
    <dbReference type="NCBI Taxonomy" id="1803190"/>
    <lineage>
        <taxon>Bacteria</taxon>
        <taxon>Bacillati</taxon>
        <taxon>Bacillota</taxon>
        <taxon>Bacilli</taxon>
        <taxon>Bacillales</taxon>
        <taxon>Paenibacillaceae</taxon>
        <taxon>Paenibacillus</taxon>
    </lineage>
</organism>
<accession>A0A2W1LC41</accession>
<keyword evidence="2" id="KW-1185">Reference proteome</keyword>